<dbReference type="RefSeq" id="WP_358352999.1">
    <property type="nucleotide sequence ID" value="NZ_JBEZFP010000026.1"/>
</dbReference>
<evidence type="ECO:0000256" key="2">
    <source>
        <dbReference type="SAM" id="Phobius"/>
    </source>
</evidence>
<keyword evidence="2" id="KW-0812">Transmembrane</keyword>
<dbReference type="NCBIfam" id="NF038083">
    <property type="entry name" value="CU044_5270_fam"/>
    <property type="match status" value="1"/>
</dbReference>
<accession>A0ABV3DF54</accession>
<gene>
    <name evidence="3" type="ORF">AB0C36_12835</name>
</gene>
<proteinExistence type="predicted"/>
<evidence type="ECO:0000313" key="4">
    <source>
        <dbReference type="Proteomes" id="UP001551482"/>
    </source>
</evidence>
<organism evidence="3 4">
    <name type="scientific">Streptodolium elevatio</name>
    <dbReference type="NCBI Taxonomy" id="3157996"/>
    <lineage>
        <taxon>Bacteria</taxon>
        <taxon>Bacillati</taxon>
        <taxon>Actinomycetota</taxon>
        <taxon>Actinomycetes</taxon>
        <taxon>Kitasatosporales</taxon>
        <taxon>Streptomycetaceae</taxon>
        <taxon>Streptodolium</taxon>
    </lineage>
</organism>
<evidence type="ECO:0000256" key="1">
    <source>
        <dbReference type="SAM" id="MobiDB-lite"/>
    </source>
</evidence>
<protein>
    <submittedName>
        <fullName evidence="3">CU044_5270 family protein</fullName>
    </submittedName>
</protein>
<dbReference type="EMBL" id="JBEZFP010000026">
    <property type="protein sequence ID" value="MEU8134385.1"/>
    <property type="molecule type" value="Genomic_DNA"/>
</dbReference>
<keyword evidence="2" id="KW-1133">Transmembrane helix</keyword>
<dbReference type="Proteomes" id="UP001551482">
    <property type="component" value="Unassembled WGS sequence"/>
</dbReference>
<feature type="transmembrane region" description="Helical" evidence="2">
    <location>
        <begin position="86"/>
        <end position="108"/>
    </location>
</feature>
<keyword evidence="2" id="KW-0472">Membrane</keyword>
<sequence length="378" mass="39436">MKPEPPYEVRAFGSGAAPDTGTGSDAGTVADERDVARLAPGADVPGLPLGRHQQLREHLMSEIERETVPAPSRRPSRAPGGARLRWTLIAPAVAAAVAGAVVVGAAVIEGPSSRPTVSAADRDAAAGLLARAALVAGAKAEVPVRDDQYEYIETWGASAKIEMVDGKYRTTLMPPSKNEVWRPVTGTGEMLMRSGNGSEFRDSVTAPAPGEKISGHPGYRFLESLSTDPGTLLGQLRELAQPNDNPPDQRVFTLIGDILRAGVMPPEFSAALFRAAAELPGVTVVPNATDALGRPGVAVAMVAAQGSREEWIFDPDTAELLGWRDVAARDNDEIAVKKGQVLDSTAIVHRGIVDRAGDTPPLAPGDPTRAVPSGGPAA</sequence>
<evidence type="ECO:0000313" key="3">
    <source>
        <dbReference type="EMBL" id="MEU8134385.1"/>
    </source>
</evidence>
<name>A0ABV3DF54_9ACTN</name>
<comment type="caution">
    <text evidence="3">The sequence shown here is derived from an EMBL/GenBank/DDBJ whole genome shotgun (WGS) entry which is preliminary data.</text>
</comment>
<feature type="region of interest" description="Disordered" evidence="1">
    <location>
        <begin position="1"/>
        <end position="28"/>
    </location>
</feature>
<reference evidence="3 4" key="1">
    <citation type="submission" date="2024-06" db="EMBL/GenBank/DDBJ databases">
        <title>The Natural Products Discovery Center: Release of the First 8490 Sequenced Strains for Exploring Actinobacteria Biosynthetic Diversity.</title>
        <authorList>
            <person name="Kalkreuter E."/>
            <person name="Kautsar S.A."/>
            <person name="Yang D."/>
            <person name="Bader C.D."/>
            <person name="Teijaro C.N."/>
            <person name="Fluegel L."/>
            <person name="Davis C.M."/>
            <person name="Simpson J.R."/>
            <person name="Lauterbach L."/>
            <person name="Steele A.D."/>
            <person name="Gui C."/>
            <person name="Meng S."/>
            <person name="Li G."/>
            <person name="Viehrig K."/>
            <person name="Ye F."/>
            <person name="Su P."/>
            <person name="Kiefer A.F."/>
            <person name="Nichols A."/>
            <person name="Cepeda A.J."/>
            <person name="Yan W."/>
            <person name="Fan B."/>
            <person name="Jiang Y."/>
            <person name="Adhikari A."/>
            <person name="Zheng C.-J."/>
            <person name="Schuster L."/>
            <person name="Cowan T.M."/>
            <person name="Smanski M.J."/>
            <person name="Chevrette M.G."/>
            <person name="De Carvalho L.P.S."/>
            <person name="Shen B."/>
        </authorList>
    </citation>
    <scope>NUCLEOTIDE SEQUENCE [LARGE SCALE GENOMIC DNA]</scope>
    <source>
        <strain evidence="3 4">NPDC048946</strain>
    </source>
</reference>
<keyword evidence="4" id="KW-1185">Reference proteome</keyword>
<dbReference type="InterPro" id="IPR047789">
    <property type="entry name" value="CU044_5270-like"/>
</dbReference>
<feature type="region of interest" description="Disordered" evidence="1">
    <location>
        <begin position="355"/>
        <end position="378"/>
    </location>
</feature>